<dbReference type="RefSeq" id="WP_034772833.1">
    <property type="nucleotide sequence ID" value="NZ_CCRF01000090.1"/>
</dbReference>
<accession>A0A090KW03</accession>
<dbReference type="GeneID" id="92962472"/>
<evidence type="ECO:0008006" key="3">
    <source>
        <dbReference type="Google" id="ProtNLM"/>
    </source>
</evidence>
<organism evidence="1 2">
    <name type="scientific">Caldibacillus thermoamylovorans</name>
    <dbReference type="NCBI Taxonomy" id="35841"/>
    <lineage>
        <taxon>Bacteria</taxon>
        <taxon>Bacillati</taxon>
        <taxon>Bacillota</taxon>
        <taxon>Bacilli</taxon>
        <taxon>Bacillales</taxon>
        <taxon>Bacillaceae</taxon>
        <taxon>Caldibacillus</taxon>
    </lineage>
</organism>
<dbReference type="AlphaFoldDB" id="A0A090KW03"/>
<evidence type="ECO:0000313" key="2">
    <source>
        <dbReference type="Proteomes" id="UP000040576"/>
    </source>
</evidence>
<gene>
    <name evidence="1" type="ORF">BT1A1_3078</name>
</gene>
<reference evidence="1 2" key="1">
    <citation type="submission" date="2014-07" db="EMBL/GenBank/DDBJ databases">
        <authorList>
            <person name="Wibberg Daniel"/>
        </authorList>
    </citation>
    <scope>NUCLEOTIDE SEQUENCE [LARGE SCALE GENOMIC DNA]</scope>
</reference>
<dbReference type="EMBL" id="CCRF01000090">
    <property type="protein sequence ID" value="CEE02864.1"/>
    <property type="molecule type" value="Genomic_DNA"/>
</dbReference>
<sequence>MEKQEWLFKQLQEIYNQSTDFNEVVLIKAIQNIINEQTKRIEQMEGELEGTLWSPRKWGE</sequence>
<keyword evidence="2" id="KW-1185">Reference proteome</keyword>
<dbReference type="Proteomes" id="UP000040576">
    <property type="component" value="Unassembled WGS sequence"/>
</dbReference>
<evidence type="ECO:0000313" key="1">
    <source>
        <dbReference type="EMBL" id="CEE02864.1"/>
    </source>
</evidence>
<dbReference type="KEGG" id="bthv:CQJ30_16710"/>
<name>A0A090KW03_9BACI</name>
<protein>
    <recommendedName>
        <fullName evidence="3">Phage protein</fullName>
    </recommendedName>
</protein>
<proteinExistence type="predicted"/>